<name>A0A699ZCJ1_HAELA</name>
<keyword evidence="2" id="KW-1185">Reference proteome</keyword>
<reference evidence="1 2" key="1">
    <citation type="submission" date="2020-02" db="EMBL/GenBank/DDBJ databases">
        <title>Draft genome sequence of Haematococcus lacustris strain NIES-144.</title>
        <authorList>
            <person name="Morimoto D."/>
            <person name="Nakagawa S."/>
            <person name="Yoshida T."/>
            <person name="Sawayama S."/>
        </authorList>
    </citation>
    <scope>NUCLEOTIDE SEQUENCE [LARGE SCALE GENOMIC DNA]</scope>
    <source>
        <strain evidence="1 2">NIES-144</strain>
    </source>
</reference>
<dbReference type="Proteomes" id="UP000485058">
    <property type="component" value="Unassembled WGS sequence"/>
</dbReference>
<accession>A0A699ZCJ1</accession>
<feature type="non-terminal residue" evidence="1">
    <location>
        <position position="147"/>
    </location>
</feature>
<proteinExistence type="predicted"/>
<dbReference type="AlphaFoldDB" id="A0A699ZCJ1"/>
<organism evidence="1 2">
    <name type="scientific">Haematococcus lacustris</name>
    <name type="common">Green alga</name>
    <name type="synonym">Haematococcus pluvialis</name>
    <dbReference type="NCBI Taxonomy" id="44745"/>
    <lineage>
        <taxon>Eukaryota</taxon>
        <taxon>Viridiplantae</taxon>
        <taxon>Chlorophyta</taxon>
        <taxon>core chlorophytes</taxon>
        <taxon>Chlorophyceae</taxon>
        <taxon>CS clade</taxon>
        <taxon>Chlamydomonadales</taxon>
        <taxon>Haematococcaceae</taxon>
        <taxon>Haematococcus</taxon>
    </lineage>
</organism>
<comment type="caution">
    <text evidence="1">The sequence shown here is derived from an EMBL/GenBank/DDBJ whole genome shotgun (WGS) entry which is preliminary data.</text>
</comment>
<gene>
    <name evidence="1" type="ORF">HaLaN_17413</name>
</gene>
<feature type="non-terminal residue" evidence="1">
    <location>
        <position position="1"/>
    </location>
</feature>
<protein>
    <submittedName>
        <fullName evidence="1">Uncharacterized protein</fullName>
    </submittedName>
</protein>
<sequence>APSSTFMDTFLAASRSLLAVGSFSAHALALLMGGLAQLRVQPGEAWMQLYYTQLLDCLGECRGVHLARTLSSLASLDCSPPTPLLHACLAAAALRMRHQDLDPGAAAELAWAAQRLHARSRSHAPGGVEAEQAWLQRLAQAAPQQGR</sequence>
<evidence type="ECO:0000313" key="2">
    <source>
        <dbReference type="Proteomes" id="UP000485058"/>
    </source>
</evidence>
<evidence type="ECO:0000313" key="1">
    <source>
        <dbReference type="EMBL" id="GFH20313.1"/>
    </source>
</evidence>
<dbReference type="EMBL" id="BLLF01001613">
    <property type="protein sequence ID" value="GFH20313.1"/>
    <property type="molecule type" value="Genomic_DNA"/>
</dbReference>